<name>A0AAD8IX98_9APIA</name>
<evidence type="ECO:0000256" key="1">
    <source>
        <dbReference type="SAM" id="MobiDB-lite"/>
    </source>
</evidence>
<dbReference type="PANTHER" id="PTHR37614:SF2">
    <property type="entry name" value="OS02G0121400 PROTEIN"/>
    <property type="match status" value="1"/>
</dbReference>
<feature type="compositionally biased region" description="Basic residues" evidence="1">
    <location>
        <begin position="100"/>
        <end position="109"/>
    </location>
</feature>
<reference evidence="2" key="1">
    <citation type="submission" date="2023-02" db="EMBL/GenBank/DDBJ databases">
        <title>Genome of toxic invasive species Heracleum sosnowskyi carries increased number of genes despite the absence of recent whole-genome duplications.</title>
        <authorList>
            <person name="Schelkunov M."/>
            <person name="Shtratnikova V."/>
            <person name="Makarenko M."/>
            <person name="Klepikova A."/>
            <person name="Omelchenko D."/>
            <person name="Novikova G."/>
            <person name="Obukhova E."/>
            <person name="Bogdanov V."/>
            <person name="Penin A."/>
            <person name="Logacheva M."/>
        </authorList>
    </citation>
    <scope>NUCLEOTIDE SEQUENCE</scope>
    <source>
        <strain evidence="2">Hsosn_3</strain>
        <tissue evidence="2">Leaf</tissue>
    </source>
</reference>
<evidence type="ECO:0000313" key="3">
    <source>
        <dbReference type="Proteomes" id="UP001237642"/>
    </source>
</evidence>
<keyword evidence="3" id="KW-1185">Reference proteome</keyword>
<organism evidence="2 3">
    <name type="scientific">Heracleum sosnowskyi</name>
    <dbReference type="NCBI Taxonomy" id="360622"/>
    <lineage>
        <taxon>Eukaryota</taxon>
        <taxon>Viridiplantae</taxon>
        <taxon>Streptophyta</taxon>
        <taxon>Embryophyta</taxon>
        <taxon>Tracheophyta</taxon>
        <taxon>Spermatophyta</taxon>
        <taxon>Magnoliopsida</taxon>
        <taxon>eudicotyledons</taxon>
        <taxon>Gunneridae</taxon>
        <taxon>Pentapetalae</taxon>
        <taxon>asterids</taxon>
        <taxon>campanulids</taxon>
        <taxon>Apiales</taxon>
        <taxon>Apiaceae</taxon>
        <taxon>Apioideae</taxon>
        <taxon>apioid superclade</taxon>
        <taxon>Tordylieae</taxon>
        <taxon>Tordyliinae</taxon>
        <taxon>Heracleum</taxon>
    </lineage>
</organism>
<feature type="region of interest" description="Disordered" evidence="1">
    <location>
        <begin position="71"/>
        <end position="109"/>
    </location>
</feature>
<dbReference type="PANTHER" id="PTHR37614">
    <property type="entry name" value="OS02G0121400 PROTEIN"/>
    <property type="match status" value="1"/>
</dbReference>
<accession>A0AAD8IX98</accession>
<gene>
    <name evidence="2" type="ORF">POM88_011965</name>
</gene>
<comment type="caution">
    <text evidence="2">The sequence shown here is derived from an EMBL/GenBank/DDBJ whole genome shotgun (WGS) entry which is preliminary data.</text>
</comment>
<dbReference type="EMBL" id="JAUIZM010000003">
    <property type="protein sequence ID" value="KAK1392909.1"/>
    <property type="molecule type" value="Genomic_DNA"/>
</dbReference>
<proteinExistence type="predicted"/>
<reference evidence="2" key="2">
    <citation type="submission" date="2023-05" db="EMBL/GenBank/DDBJ databases">
        <authorList>
            <person name="Schelkunov M.I."/>
        </authorList>
    </citation>
    <scope>NUCLEOTIDE SEQUENCE</scope>
    <source>
        <strain evidence="2">Hsosn_3</strain>
        <tissue evidence="2">Leaf</tissue>
    </source>
</reference>
<dbReference type="AlphaFoldDB" id="A0AAD8IX98"/>
<dbReference type="Proteomes" id="UP001237642">
    <property type="component" value="Unassembled WGS sequence"/>
</dbReference>
<protein>
    <submittedName>
        <fullName evidence="2">Uncharacterized protein</fullName>
    </submittedName>
</protein>
<evidence type="ECO:0000313" key="2">
    <source>
        <dbReference type="EMBL" id="KAK1392909.1"/>
    </source>
</evidence>
<sequence length="255" mass="29832">MSSSNCERYEKYKFNVTEEDHLVCNILLGLQNLIHKSDPSPLSWATKRKRSALNSSLTPAQQPITQLLHNHQHKHHNNKERLHSPSSPLGYSPNEAHNILHSKTKSKKKKLKDWEEHVEKLKQTKEQLILTLDNVKNYQRTVLEFNIKLKAKRDELNGHIPKQNNVNLNVQTQQLHHHQFPIFAQQQQPLEYSIQPSMTLYYPAQFFRSNNGGGMRMIDGYSRLDDKALRAADARKRRRLQINEKKNSIGIRRLN</sequence>